<organism evidence="2 3">
    <name type="scientific">Methylobacterium aquaticum</name>
    <dbReference type="NCBI Taxonomy" id="270351"/>
    <lineage>
        <taxon>Bacteria</taxon>
        <taxon>Pseudomonadati</taxon>
        <taxon>Pseudomonadota</taxon>
        <taxon>Alphaproteobacteria</taxon>
        <taxon>Hyphomicrobiales</taxon>
        <taxon>Methylobacteriaceae</taxon>
        <taxon>Methylobacterium</taxon>
    </lineage>
</organism>
<evidence type="ECO:0000313" key="2">
    <source>
        <dbReference type="EMBL" id="KMO36321.1"/>
    </source>
</evidence>
<accession>A0A0J6VBC4</accession>
<dbReference type="Proteomes" id="UP000035929">
    <property type="component" value="Unassembled WGS sequence"/>
</dbReference>
<evidence type="ECO:0000313" key="3">
    <source>
        <dbReference type="Proteomes" id="UP000035929"/>
    </source>
</evidence>
<comment type="caution">
    <text evidence="2">The sequence shown here is derived from an EMBL/GenBank/DDBJ whole genome shotgun (WGS) entry which is preliminary data.</text>
</comment>
<sequence>MTETDPYPADPSRRLSSDELDGISGGLATPQQPLKASDVQGGPDPIREALANGTLHPPVTAHAASSLLESMTAHAATSGSEALAPPSKSTTTGLSPAKTASTAPKTF</sequence>
<gene>
    <name evidence="2" type="ORF">VP06_10085</name>
</gene>
<name>A0A0J6VBC4_9HYPH</name>
<dbReference type="RefSeq" id="WP_048463633.1">
    <property type="nucleotide sequence ID" value="NZ_LABX01000071.1"/>
</dbReference>
<reference evidence="2 3" key="1">
    <citation type="submission" date="2015-03" db="EMBL/GenBank/DDBJ databases">
        <title>Genome sequencing of Methylobacterium aquaticum DSM16371 type strain.</title>
        <authorList>
            <person name="Chaudhry V."/>
            <person name="Patil P.B."/>
        </authorList>
    </citation>
    <scope>NUCLEOTIDE SEQUENCE [LARGE SCALE GENOMIC DNA]</scope>
    <source>
        <strain evidence="2 3">DSM 16371</strain>
    </source>
</reference>
<proteinExistence type="predicted"/>
<feature type="region of interest" description="Disordered" evidence="1">
    <location>
        <begin position="1"/>
        <end position="55"/>
    </location>
</feature>
<feature type="region of interest" description="Disordered" evidence="1">
    <location>
        <begin position="71"/>
        <end position="107"/>
    </location>
</feature>
<evidence type="ECO:0000256" key="1">
    <source>
        <dbReference type="SAM" id="MobiDB-lite"/>
    </source>
</evidence>
<dbReference type="PATRIC" id="fig|270351.6.peg.6899"/>
<protein>
    <submittedName>
        <fullName evidence="2">Uncharacterized protein</fullName>
    </submittedName>
</protein>
<feature type="compositionally biased region" description="Polar residues" evidence="1">
    <location>
        <begin position="87"/>
        <end position="107"/>
    </location>
</feature>
<dbReference type="EMBL" id="LABX01000071">
    <property type="protein sequence ID" value="KMO36321.1"/>
    <property type="molecule type" value="Genomic_DNA"/>
</dbReference>
<dbReference type="AlphaFoldDB" id="A0A0J6VBC4"/>